<comment type="caution">
    <text evidence="1">The sequence shown here is derived from an EMBL/GenBank/DDBJ whole genome shotgun (WGS) entry which is preliminary data.</text>
</comment>
<evidence type="ECO:0000313" key="1">
    <source>
        <dbReference type="EMBL" id="GIY73767.1"/>
    </source>
</evidence>
<protein>
    <submittedName>
        <fullName evidence="1">Uncharacterized protein</fullName>
    </submittedName>
</protein>
<accession>A0AAV4VU47</accession>
<name>A0AAV4VU47_9ARAC</name>
<evidence type="ECO:0000313" key="2">
    <source>
        <dbReference type="Proteomes" id="UP001054837"/>
    </source>
</evidence>
<proteinExistence type="predicted"/>
<organism evidence="1 2">
    <name type="scientific">Caerostris darwini</name>
    <dbReference type="NCBI Taxonomy" id="1538125"/>
    <lineage>
        <taxon>Eukaryota</taxon>
        <taxon>Metazoa</taxon>
        <taxon>Ecdysozoa</taxon>
        <taxon>Arthropoda</taxon>
        <taxon>Chelicerata</taxon>
        <taxon>Arachnida</taxon>
        <taxon>Araneae</taxon>
        <taxon>Araneomorphae</taxon>
        <taxon>Entelegynae</taxon>
        <taxon>Araneoidea</taxon>
        <taxon>Araneidae</taxon>
        <taxon>Caerostris</taxon>
    </lineage>
</organism>
<dbReference type="Proteomes" id="UP001054837">
    <property type="component" value="Unassembled WGS sequence"/>
</dbReference>
<dbReference type="AlphaFoldDB" id="A0AAV4VU47"/>
<keyword evidence="2" id="KW-1185">Reference proteome</keyword>
<dbReference type="EMBL" id="BPLQ01013634">
    <property type="protein sequence ID" value="GIY73767.1"/>
    <property type="molecule type" value="Genomic_DNA"/>
</dbReference>
<reference evidence="1 2" key="1">
    <citation type="submission" date="2021-06" db="EMBL/GenBank/DDBJ databases">
        <title>Caerostris darwini draft genome.</title>
        <authorList>
            <person name="Kono N."/>
            <person name="Arakawa K."/>
        </authorList>
    </citation>
    <scope>NUCLEOTIDE SEQUENCE [LARGE SCALE GENOMIC DNA]</scope>
</reference>
<gene>
    <name evidence="1" type="ORF">CDAR_464501</name>
</gene>
<sequence>MPQSAGIHLSLFWKDRDLTIDYQFLIASEQGTLLDSIAYKVTFESDKMTTSEKLFVGHWSRESGNGNGLPSHHRKQVLSFPIHHNNFIYHTEINLILSPMLPYLGRPPLASITLLTQKQPVFNNIHI</sequence>